<comment type="catalytic activity">
    <reaction evidence="8 10">
        <text>dITP + H2O = dIMP + diphosphate + H(+)</text>
        <dbReference type="Rhea" id="RHEA:28342"/>
        <dbReference type="ChEBI" id="CHEBI:15377"/>
        <dbReference type="ChEBI" id="CHEBI:15378"/>
        <dbReference type="ChEBI" id="CHEBI:33019"/>
        <dbReference type="ChEBI" id="CHEBI:61194"/>
        <dbReference type="ChEBI" id="CHEBI:61382"/>
        <dbReference type="EC" id="3.6.1.66"/>
    </reaction>
</comment>
<comment type="caution">
    <text evidence="10">Lacks conserved residue(s) required for the propagation of feature annotation.</text>
</comment>
<keyword evidence="4 10" id="KW-0547">Nucleotide-binding</keyword>
<evidence type="ECO:0000256" key="6">
    <source>
        <dbReference type="ARBA" id="ARBA00022842"/>
    </source>
</evidence>
<dbReference type="Pfam" id="PF01725">
    <property type="entry name" value="Ham1p_like"/>
    <property type="match status" value="1"/>
</dbReference>
<dbReference type="InterPro" id="IPR002637">
    <property type="entry name" value="RdgB/HAM1"/>
</dbReference>
<comment type="similarity">
    <text evidence="1 10">Belongs to the HAM1 NTPase family.</text>
</comment>
<evidence type="ECO:0000256" key="2">
    <source>
        <dbReference type="ARBA" id="ARBA00011738"/>
    </source>
</evidence>
<feature type="binding site" evidence="10">
    <location>
        <position position="70"/>
    </location>
    <ligand>
        <name>substrate</name>
    </ligand>
</feature>
<keyword evidence="5 10" id="KW-0378">Hydrolase</keyword>
<feature type="binding site" evidence="10">
    <location>
        <begin position="7"/>
        <end position="12"/>
    </location>
    <ligand>
        <name>substrate</name>
    </ligand>
</feature>
<dbReference type="GO" id="GO:0035870">
    <property type="term" value="F:dITP diphosphatase activity"/>
    <property type="evidence" value="ECO:0007669"/>
    <property type="project" value="UniProtKB-UniRule"/>
</dbReference>
<evidence type="ECO:0000256" key="11">
    <source>
        <dbReference type="SAM" id="MobiDB-lite"/>
    </source>
</evidence>
<proteinExistence type="inferred from homology"/>
<protein>
    <recommendedName>
        <fullName evidence="10">dITP/XTP pyrophosphatase</fullName>
        <ecNumber evidence="10">3.6.1.66</ecNumber>
    </recommendedName>
    <alternativeName>
        <fullName evidence="10">Non-canonical purine NTP pyrophosphatase</fullName>
    </alternativeName>
    <alternativeName>
        <fullName evidence="10">Non-standard purine NTP pyrophosphatase</fullName>
    </alternativeName>
    <alternativeName>
        <fullName evidence="10">Nucleoside-triphosphate diphosphatase</fullName>
    </alternativeName>
    <alternativeName>
        <fullName evidence="10">Nucleoside-triphosphate pyrophosphatase</fullName>
        <shortName evidence="10">NTPase</shortName>
    </alternativeName>
</protein>
<accession>A0A852VFS5</accession>
<keyword evidence="7 10" id="KW-0546">Nucleotide metabolism</keyword>
<evidence type="ECO:0000256" key="8">
    <source>
        <dbReference type="ARBA" id="ARBA00051875"/>
    </source>
</evidence>
<gene>
    <name evidence="12" type="ORF">HDF08_001162</name>
</gene>
<comment type="catalytic activity">
    <reaction evidence="10">
        <text>ITP + H2O = IMP + diphosphate + H(+)</text>
        <dbReference type="Rhea" id="RHEA:29399"/>
        <dbReference type="ChEBI" id="CHEBI:15377"/>
        <dbReference type="ChEBI" id="CHEBI:15378"/>
        <dbReference type="ChEBI" id="CHEBI:33019"/>
        <dbReference type="ChEBI" id="CHEBI:58053"/>
        <dbReference type="ChEBI" id="CHEBI:61402"/>
        <dbReference type="EC" id="3.6.1.66"/>
    </reaction>
</comment>
<dbReference type="GO" id="GO:0036222">
    <property type="term" value="F:XTP diphosphatase activity"/>
    <property type="evidence" value="ECO:0007669"/>
    <property type="project" value="UniProtKB-UniRule"/>
</dbReference>
<dbReference type="PANTHER" id="PTHR11067">
    <property type="entry name" value="INOSINE TRIPHOSPHATE PYROPHOSPHATASE/HAM1 PROTEIN"/>
    <property type="match status" value="1"/>
</dbReference>
<feature type="binding site" evidence="10">
    <location>
        <begin position="165"/>
        <end position="168"/>
    </location>
    <ligand>
        <name>substrate</name>
    </ligand>
</feature>
<dbReference type="GO" id="GO:0036220">
    <property type="term" value="F:ITP diphosphatase activity"/>
    <property type="evidence" value="ECO:0007669"/>
    <property type="project" value="UniProtKB-UniRule"/>
</dbReference>
<dbReference type="SUPFAM" id="SSF52972">
    <property type="entry name" value="ITPase-like"/>
    <property type="match status" value="1"/>
</dbReference>
<dbReference type="GO" id="GO:0009146">
    <property type="term" value="P:purine nucleoside triphosphate catabolic process"/>
    <property type="evidence" value="ECO:0007669"/>
    <property type="project" value="UniProtKB-UniRule"/>
</dbReference>
<feature type="binding site" evidence="10">
    <location>
        <position position="69"/>
    </location>
    <ligand>
        <name>Mg(2+)</name>
        <dbReference type="ChEBI" id="CHEBI:18420"/>
    </ligand>
</feature>
<evidence type="ECO:0000256" key="5">
    <source>
        <dbReference type="ARBA" id="ARBA00022801"/>
    </source>
</evidence>
<dbReference type="GO" id="GO:0017111">
    <property type="term" value="F:ribonucleoside triphosphate phosphatase activity"/>
    <property type="evidence" value="ECO:0007669"/>
    <property type="project" value="InterPro"/>
</dbReference>
<dbReference type="GO" id="GO:0009117">
    <property type="term" value="P:nucleotide metabolic process"/>
    <property type="evidence" value="ECO:0007669"/>
    <property type="project" value="UniProtKB-KW"/>
</dbReference>
<feature type="active site" description="Proton acceptor" evidence="10">
    <location>
        <position position="69"/>
    </location>
</feature>
<evidence type="ECO:0000256" key="3">
    <source>
        <dbReference type="ARBA" id="ARBA00022723"/>
    </source>
</evidence>
<dbReference type="Proteomes" id="UP000564385">
    <property type="component" value="Unassembled WGS sequence"/>
</dbReference>
<dbReference type="Gene3D" id="3.90.950.10">
    <property type="match status" value="1"/>
</dbReference>
<dbReference type="GO" id="GO:0046872">
    <property type="term" value="F:metal ion binding"/>
    <property type="evidence" value="ECO:0007669"/>
    <property type="project" value="UniProtKB-KW"/>
</dbReference>
<comment type="function">
    <text evidence="10">Pyrophosphatase that catalyzes the hydrolysis of nucleoside triphosphates to their monophosphate derivatives, with a high preference for the non-canonical purine nucleotides XTP (xanthosine triphosphate), dITP (deoxyinosine triphosphate) and ITP. Seems to function as a house-cleaning enzyme that removes non-canonical purine nucleotides from the nucleotide pool, thus preventing their incorporation into DNA/RNA and avoiding chromosomal lesions.</text>
</comment>
<dbReference type="InterPro" id="IPR020922">
    <property type="entry name" value="dITP/XTP_pyrophosphatase"/>
</dbReference>
<evidence type="ECO:0000256" key="9">
    <source>
        <dbReference type="ARBA" id="ARBA00052017"/>
    </source>
</evidence>
<evidence type="ECO:0000256" key="7">
    <source>
        <dbReference type="ARBA" id="ARBA00023080"/>
    </source>
</evidence>
<feature type="binding site" evidence="10">
    <location>
        <position position="188"/>
    </location>
    <ligand>
        <name>substrate</name>
    </ligand>
</feature>
<dbReference type="HAMAP" id="MF_01405">
    <property type="entry name" value="Non_canon_purine_NTPase"/>
    <property type="match status" value="1"/>
</dbReference>
<evidence type="ECO:0000256" key="1">
    <source>
        <dbReference type="ARBA" id="ARBA00008023"/>
    </source>
</evidence>
<dbReference type="EC" id="3.6.1.66" evidence="10"/>
<feature type="binding site" evidence="10">
    <location>
        <begin position="193"/>
        <end position="194"/>
    </location>
    <ligand>
        <name>substrate</name>
    </ligand>
</feature>
<comment type="caution">
    <text evidence="12">The sequence shown here is derived from an EMBL/GenBank/DDBJ whole genome shotgun (WGS) entry which is preliminary data.</text>
</comment>
<organism evidence="12 13">
    <name type="scientific">Tunturiibacter lichenicola</name>
    <dbReference type="NCBI Taxonomy" id="2051959"/>
    <lineage>
        <taxon>Bacteria</taxon>
        <taxon>Pseudomonadati</taxon>
        <taxon>Acidobacteriota</taxon>
        <taxon>Terriglobia</taxon>
        <taxon>Terriglobales</taxon>
        <taxon>Acidobacteriaceae</taxon>
        <taxon>Tunturiibacter</taxon>
    </lineage>
</organism>
<feature type="region of interest" description="Disordered" evidence="11">
    <location>
        <begin position="87"/>
        <end position="107"/>
    </location>
</feature>
<sequence length="209" mass="22573">MNLFAATTNPGKLRDFAATASPQITLAPLPNLKQIHAPAEDEPTFEGNARLKAIYYSHHAPGEIVIADDSGLEVDALHGAPGVRSARYADDHNFSPTDLPDNAPHTPDERNNLYLLSNLTGIPLTERSARYHCVLAAARDGQILAIGHGAVEGEILTTPRGTDGFGYDPLFYLPAQNKTMAELETTFKLTFSHRGRAFAALLKSLSAEL</sequence>
<dbReference type="GO" id="GO:0000166">
    <property type="term" value="F:nucleotide binding"/>
    <property type="evidence" value="ECO:0007669"/>
    <property type="project" value="UniProtKB-KW"/>
</dbReference>
<dbReference type="InterPro" id="IPR029001">
    <property type="entry name" value="ITPase-like_fam"/>
</dbReference>
<keyword evidence="3 10" id="KW-0479">Metal-binding</keyword>
<comment type="cofactor">
    <cofactor evidence="10">
        <name>Mg(2+)</name>
        <dbReference type="ChEBI" id="CHEBI:18420"/>
    </cofactor>
    <text evidence="10">Binds 1 Mg(2+) ion per subunit.</text>
</comment>
<dbReference type="PANTHER" id="PTHR11067:SF9">
    <property type="entry name" value="INOSINE TRIPHOSPHATE PYROPHOSPHATASE"/>
    <property type="match status" value="1"/>
</dbReference>
<dbReference type="GO" id="GO:0005829">
    <property type="term" value="C:cytosol"/>
    <property type="evidence" value="ECO:0007669"/>
    <property type="project" value="TreeGrafter"/>
</dbReference>
<dbReference type="CDD" id="cd00515">
    <property type="entry name" value="HAM1"/>
    <property type="match status" value="1"/>
</dbReference>
<dbReference type="FunFam" id="3.90.950.10:FF:000001">
    <property type="entry name" value="dITP/XTP pyrophosphatase"/>
    <property type="match status" value="1"/>
</dbReference>
<evidence type="ECO:0000313" key="13">
    <source>
        <dbReference type="Proteomes" id="UP000564385"/>
    </source>
</evidence>
<name>A0A852VFS5_9BACT</name>
<reference evidence="12 13" key="1">
    <citation type="submission" date="2020-07" db="EMBL/GenBank/DDBJ databases">
        <title>Genomic Encyclopedia of Type Strains, Phase IV (KMG-V): Genome sequencing to study the core and pangenomes of soil and plant-associated prokaryotes.</title>
        <authorList>
            <person name="Whitman W."/>
        </authorList>
    </citation>
    <scope>NUCLEOTIDE SEQUENCE [LARGE SCALE GENOMIC DNA]</scope>
    <source>
        <strain evidence="12 13">M8UP22</strain>
    </source>
</reference>
<evidence type="ECO:0000256" key="10">
    <source>
        <dbReference type="HAMAP-Rule" id="MF_01405"/>
    </source>
</evidence>
<comment type="subunit">
    <text evidence="2 10">Homodimer.</text>
</comment>
<dbReference type="AlphaFoldDB" id="A0A852VFS5"/>
<evidence type="ECO:0000256" key="4">
    <source>
        <dbReference type="ARBA" id="ARBA00022741"/>
    </source>
</evidence>
<keyword evidence="6 10" id="KW-0460">Magnesium</keyword>
<comment type="catalytic activity">
    <reaction evidence="9 10">
        <text>XTP + H2O = XMP + diphosphate + H(+)</text>
        <dbReference type="Rhea" id="RHEA:28610"/>
        <dbReference type="ChEBI" id="CHEBI:15377"/>
        <dbReference type="ChEBI" id="CHEBI:15378"/>
        <dbReference type="ChEBI" id="CHEBI:33019"/>
        <dbReference type="ChEBI" id="CHEBI:57464"/>
        <dbReference type="ChEBI" id="CHEBI:61314"/>
        <dbReference type="EC" id="3.6.1.66"/>
    </reaction>
</comment>
<evidence type="ECO:0000313" key="12">
    <source>
        <dbReference type="EMBL" id="NYF89095.1"/>
    </source>
</evidence>
<dbReference type="EMBL" id="JACCCU010000001">
    <property type="protein sequence ID" value="NYF89095.1"/>
    <property type="molecule type" value="Genomic_DNA"/>
</dbReference>